<keyword evidence="3" id="KW-1185">Reference proteome</keyword>
<feature type="region of interest" description="Disordered" evidence="1">
    <location>
        <begin position="1"/>
        <end position="35"/>
    </location>
</feature>
<dbReference type="Proteomes" id="UP000070544">
    <property type="component" value="Unassembled WGS sequence"/>
</dbReference>
<dbReference type="OrthoDB" id="1919336at2759"/>
<protein>
    <submittedName>
        <fullName evidence="2">Uncharacterized protein</fullName>
    </submittedName>
</protein>
<evidence type="ECO:0000256" key="1">
    <source>
        <dbReference type="SAM" id="MobiDB-lite"/>
    </source>
</evidence>
<accession>A0A139AGY1</accession>
<evidence type="ECO:0000313" key="2">
    <source>
        <dbReference type="EMBL" id="KXS15705.1"/>
    </source>
</evidence>
<evidence type="ECO:0000313" key="3">
    <source>
        <dbReference type="Proteomes" id="UP000070544"/>
    </source>
</evidence>
<name>A0A139AGY1_GONPJ</name>
<organism evidence="2 3">
    <name type="scientific">Gonapodya prolifera (strain JEL478)</name>
    <name type="common">Monoblepharis prolifera</name>
    <dbReference type="NCBI Taxonomy" id="1344416"/>
    <lineage>
        <taxon>Eukaryota</taxon>
        <taxon>Fungi</taxon>
        <taxon>Fungi incertae sedis</taxon>
        <taxon>Chytridiomycota</taxon>
        <taxon>Chytridiomycota incertae sedis</taxon>
        <taxon>Monoblepharidomycetes</taxon>
        <taxon>Monoblepharidales</taxon>
        <taxon>Gonapodyaceae</taxon>
        <taxon>Gonapodya</taxon>
    </lineage>
</organism>
<proteinExistence type="predicted"/>
<sequence length="349" mass="40238">MQLVEEFAGKGKRPLEEDDGQSQPASEPPEEADLDVTELTPERIEHDLQSLFIPSPYNPRRSLSEFWWAEGGRTALQRMQPVTAQILKAKKAVLEAERIRLDADQEWVSFLEELVPTSTATRPAVKVVDVPPALTSTVRRHFRFDNLTAQANEQNVLSEQYGLHDKDACWYEPQVCPASDVAFEDDEPKEQMRLLEHVFGEENLFFKRLDQEEEVMHIRVGDGKDKDAYRDRHRWYKRLRVGDVSDLLEPADVATQPGRLYRADDMRLVPNHFIHSEGSVDSRGTMCTRRYESCSDGTDRCERTASRYSDIALVVDLTLTPTNSTRTTCRGFTRNHRLTGCFWFRFIRT</sequence>
<reference evidence="2 3" key="1">
    <citation type="journal article" date="2015" name="Genome Biol. Evol.">
        <title>Phylogenomic analyses indicate that early fungi evolved digesting cell walls of algal ancestors of land plants.</title>
        <authorList>
            <person name="Chang Y."/>
            <person name="Wang S."/>
            <person name="Sekimoto S."/>
            <person name="Aerts A.L."/>
            <person name="Choi C."/>
            <person name="Clum A."/>
            <person name="LaButti K.M."/>
            <person name="Lindquist E.A."/>
            <person name="Yee Ngan C."/>
            <person name="Ohm R.A."/>
            <person name="Salamov A.A."/>
            <person name="Grigoriev I.V."/>
            <person name="Spatafora J.W."/>
            <person name="Berbee M.L."/>
        </authorList>
    </citation>
    <scope>NUCLEOTIDE SEQUENCE [LARGE SCALE GENOMIC DNA]</scope>
    <source>
        <strain evidence="2 3">JEL478</strain>
    </source>
</reference>
<dbReference type="AlphaFoldDB" id="A0A139AGY1"/>
<gene>
    <name evidence="2" type="ORF">M427DRAFT_145412</name>
</gene>
<dbReference type="EMBL" id="KQ965760">
    <property type="protein sequence ID" value="KXS15705.1"/>
    <property type="molecule type" value="Genomic_DNA"/>
</dbReference>